<evidence type="ECO:0000313" key="4">
    <source>
        <dbReference type="Proteomes" id="UP001189429"/>
    </source>
</evidence>
<feature type="region of interest" description="Disordered" evidence="2">
    <location>
        <begin position="431"/>
        <end position="458"/>
    </location>
</feature>
<accession>A0ABN9RH63</accession>
<organism evidence="3 4">
    <name type="scientific">Prorocentrum cordatum</name>
    <dbReference type="NCBI Taxonomy" id="2364126"/>
    <lineage>
        <taxon>Eukaryota</taxon>
        <taxon>Sar</taxon>
        <taxon>Alveolata</taxon>
        <taxon>Dinophyceae</taxon>
        <taxon>Prorocentrales</taxon>
        <taxon>Prorocentraceae</taxon>
        <taxon>Prorocentrum</taxon>
    </lineage>
</organism>
<keyword evidence="4" id="KW-1185">Reference proteome</keyword>
<name>A0ABN9RH63_9DINO</name>
<evidence type="ECO:0000256" key="1">
    <source>
        <dbReference type="SAM" id="Coils"/>
    </source>
</evidence>
<dbReference type="EMBL" id="CAUYUJ010006347">
    <property type="protein sequence ID" value="CAK0817101.1"/>
    <property type="molecule type" value="Genomic_DNA"/>
</dbReference>
<dbReference type="Proteomes" id="UP001189429">
    <property type="component" value="Unassembled WGS sequence"/>
</dbReference>
<keyword evidence="1" id="KW-0175">Coiled coil</keyword>
<evidence type="ECO:0000256" key="2">
    <source>
        <dbReference type="SAM" id="MobiDB-lite"/>
    </source>
</evidence>
<sequence>MLGAQPPRGAPARERWFGAAAAEPLARAWRGGYGDPDEGGAPARERWAGAAAAEPLARAWRGGYGDPDEGCAPARERWLGAAAAEPLARAWRGCGDPDEGGALARAWRGGCGDPDEGRAPAGERWAGAAAAEQLAGSRSCGLGGPVEGGAPAPSAYMSRSTEAGPWYCKWCKHEPTGTSWINLGDQKWCGKCGIPKGSAFYGVPPPKVPVQRSHELATKREKLLTKQLEELQQRMQKLVGSHNGTELESKEPAIPPWAKGTGVAVKRERLTKLGSLLKLLSGPEDAEQRAVYEAEKQRLQAELQADKPIEANLQGLTSQLKTARTKLSSIAVKKEAARATLEKAKLALAQVEQDEQVANKHIVELEERLRHVVGPAVQFDDKSPSLSTFLPGMEATVEQFDAVVRALGGSERFSTDLVAMRALVQKFKEAPEVAAAPEPPQHETQSTPPEARESMDIDDDEDQDRANAHVDGLDGRTCREHLKECGIDVDVGGDDDEIDDTKERELRDKLKRHLAQVHSLTKKFKTSGATAA</sequence>
<evidence type="ECO:0008006" key="5">
    <source>
        <dbReference type="Google" id="ProtNLM"/>
    </source>
</evidence>
<proteinExistence type="predicted"/>
<gene>
    <name evidence="3" type="ORF">PCOR1329_LOCUS19796</name>
</gene>
<evidence type="ECO:0000313" key="3">
    <source>
        <dbReference type="EMBL" id="CAK0817101.1"/>
    </source>
</evidence>
<protein>
    <recommendedName>
        <fullName evidence="5">RanBP2-type domain-containing protein</fullName>
    </recommendedName>
</protein>
<feature type="coiled-coil region" evidence="1">
    <location>
        <begin position="334"/>
        <end position="368"/>
    </location>
</feature>
<comment type="caution">
    <text evidence="3">The sequence shown here is derived from an EMBL/GenBank/DDBJ whole genome shotgun (WGS) entry which is preliminary data.</text>
</comment>
<feature type="coiled-coil region" evidence="1">
    <location>
        <begin position="214"/>
        <end position="248"/>
    </location>
</feature>
<reference evidence="3" key="1">
    <citation type="submission" date="2023-10" db="EMBL/GenBank/DDBJ databases">
        <authorList>
            <person name="Chen Y."/>
            <person name="Shah S."/>
            <person name="Dougan E. K."/>
            <person name="Thang M."/>
            <person name="Chan C."/>
        </authorList>
    </citation>
    <scope>NUCLEOTIDE SEQUENCE [LARGE SCALE GENOMIC DNA]</scope>
</reference>